<evidence type="ECO:0000313" key="7">
    <source>
        <dbReference type="EMBL" id="GAF81399.1"/>
    </source>
</evidence>
<dbReference type="CDD" id="cd07153">
    <property type="entry name" value="Fur_like"/>
    <property type="match status" value="1"/>
</dbReference>
<accession>X0SK53</accession>
<keyword evidence="5" id="KW-0238">DNA-binding</keyword>
<dbReference type="InterPro" id="IPR036388">
    <property type="entry name" value="WH-like_DNA-bd_sf"/>
</dbReference>
<dbReference type="SUPFAM" id="SSF46785">
    <property type="entry name" value="Winged helix' DNA-binding domain"/>
    <property type="match status" value="1"/>
</dbReference>
<sequence length="103" mass="11469">PRISLGTVYRNLEILSESGVIQKLEPGCSLKRFDGNPSEHCHIRCIHCARIADAPLEPDLKVDLKRVNSTDFEIIGHRLEFIGVCPDCSDRSNPGAIQYPPND</sequence>
<dbReference type="InterPro" id="IPR043135">
    <property type="entry name" value="Fur_C"/>
</dbReference>
<keyword evidence="4" id="KW-0805">Transcription regulation</keyword>
<dbReference type="AlphaFoldDB" id="X0SK53"/>
<dbReference type="PANTHER" id="PTHR33202">
    <property type="entry name" value="ZINC UPTAKE REGULATION PROTEIN"/>
    <property type="match status" value="1"/>
</dbReference>
<keyword evidence="6" id="KW-0804">Transcription</keyword>
<dbReference type="InterPro" id="IPR002481">
    <property type="entry name" value="FUR"/>
</dbReference>
<comment type="similarity">
    <text evidence="1">Belongs to the Fur family.</text>
</comment>
<feature type="non-terminal residue" evidence="7">
    <location>
        <position position="1"/>
    </location>
</feature>
<proteinExistence type="inferred from homology"/>
<name>X0SK53_9ZZZZ</name>
<evidence type="ECO:0000256" key="5">
    <source>
        <dbReference type="ARBA" id="ARBA00023125"/>
    </source>
</evidence>
<organism evidence="7">
    <name type="scientific">marine sediment metagenome</name>
    <dbReference type="NCBI Taxonomy" id="412755"/>
    <lineage>
        <taxon>unclassified sequences</taxon>
        <taxon>metagenomes</taxon>
        <taxon>ecological metagenomes</taxon>
    </lineage>
</organism>
<evidence type="ECO:0000256" key="2">
    <source>
        <dbReference type="ARBA" id="ARBA00022491"/>
    </source>
</evidence>
<dbReference type="EMBL" id="BARS01007315">
    <property type="protein sequence ID" value="GAF81399.1"/>
    <property type="molecule type" value="Genomic_DNA"/>
</dbReference>
<dbReference type="GO" id="GO:1900376">
    <property type="term" value="P:regulation of secondary metabolite biosynthetic process"/>
    <property type="evidence" value="ECO:0007669"/>
    <property type="project" value="TreeGrafter"/>
</dbReference>
<evidence type="ECO:0000256" key="3">
    <source>
        <dbReference type="ARBA" id="ARBA00022833"/>
    </source>
</evidence>
<protein>
    <recommendedName>
        <fullName evidence="8">Ferric uptake regulation protein</fullName>
    </recommendedName>
</protein>
<dbReference type="Pfam" id="PF01475">
    <property type="entry name" value="FUR"/>
    <property type="match status" value="1"/>
</dbReference>
<dbReference type="GO" id="GO:0000976">
    <property type="term" value="F:transcription cis-regulatory region binding"/>
    <property type="evidence" value="ECO:0007669"/>
    <property type="project" value="TreeGrafter"/>
</dbReference>
<dbReference type="PANTHER" id="PTHR33202:SF7">
    <property type="entry name" value="FERRIC UPTAKE REGULATION PROTEIN"/>
    <property type="match status" value="1"/>
</dbReference>
<comment type="caution">
    <text evidence="7">The sequence shown here is derived from an EMBL/GenBank/DDBJ whole genome shotgun (WGS) entry which is preliminary data.</text>
</comment>
<evidence type="ECO:0008006" key="8">
    <source>
        <dbReference type="Google" id="ProtNLM"/>
    </source>
</evidence>
<evidence type="ECO:0000256" key="4">
    <source>
        <dbReference type="ARBA" id="ARBA00023015"/>
    </source>
</evidence>
<keyword evidence="2" id="KW-0678">Repressor</keyword>
<gene>
    <name evidence="7" type="ORF">S01H1_14100</name>
</gene>
<keyword evidence="3" id="KW-0862">Zinc</keyword>
<dbReference type="Gene3D" id="3.30.1490.190">
    <property type="match status" value="1"/>
</dbReference>
<dbReference type="Gene3D" id="1.10.10.10">
    <property type="entry name" value="Winged helix-like DNA-binding domain superfamily/Winged helix DNA-binding domain"/>
    <property type="match status" value="1"/>
</dbReference>
<dbReference type="InterPro" id="IPR036390">
    <property type="entry name" value="WH_DNA-bd_sf"/>
</dbReference>
<evidence type="ECO:0000256" key="1">
    <source>
        <dbReference type="ARBA" id="ARBA00007957"/>
    </source>
</evidence>
<dbReference type="GO" id="GO:0045892">
    <property type="term" value="P:negative regulation of DNA-templated transcription"/>
    <property type="evidence" value="ECO:0007669"/>
    <property type="project" value="TreeGrafter"/>
</dbReference>
<reference evidence="7" key="1">
    <citation type="journal article" date="2014" name="Front. Microbiol.">
        <title>High frequency of phylogenetically diverse reductive dehalogenase-homologous genes in deep subseafloor sedimentary metagenomes.</title>
        <authorList>
            <person name="Kawai M."/>
            <person name="Futagami T."/>
            <person name="Toyoda A."/>
            <person name="Takaki Y."/>
            <person name="Nishi S."/>
            <person name="Hori S."/>
            <person name="Arai W."/>
            <person name="Tsubouchi T."/>
            <person name="Morono Y."/>
            <person name="Uchiyama I."/>
            <person name="Ito T."/>
            <person name="Fujiyama A."/>
            <person name="Inagaki F."/>
            <person name="Takami H."/>
        </authorList>
    </citation>
    <scope>NUCLEOTIDE SEQUENCE</scope>
    <source>
        <strain evidence="7">Expedition CK06-06</strain>
    </source>
</reference>
<dbReference type="GO" id="GO:0003700">
    <property type="term" value="F:DNA-binding transcription factor activity"/>
    <property type="evidence" value="ECO:0007669"/>
    <property type="project" value="InterPro"/>
</dbReference>
<evidence type="ECO:0000256" key="6">
    <source>
        <dbReference type="ARBA" id="ARBA00023163"/>
    </source>
</evidence>
<dbReference type="GO" id="GO:0008270">
    <property type="term" value="F:zinc ion binding"/>
    <property type="evidence" value="ECO:0007669"/>
    <property type="project" value="TreeGrafter"/>
</dbReference>